<dbReference type="EMBL" id="JBEPSH010000014">
    <property type="protein sequence ID" value="MET4580119.1"/>
    <property type="molecule type" value="Genomic_DNA"/>
</dbReference>
<dbReference type="Pfam" id="PF04364">
    <property type="entry name" value="DNA_pol3_chi"/>
    <property type="match status" value="1"/>
</dbReference>
<gene>
    <name evidence="1" type="ORF">ABIE13_005258</name>
</gene>
<dbReference type="EC" id="2.7.7.7" evidence="1"/>
<evidence type="ECO:0000313" key="2">
    <source>
        <dbReference type="Proteomes" id="UP001549320"/>
    </source>
</evidence>
<dbReference type="PANTHER" id="PTHR38767">
    <property type="entry name" value="DNA POLYMERASE III SUBUNIT CHI"/>
    <property type="match status" value="1"/>
</dbReference>
<keyword evidence="2" id="KW-1185">Reference proteome</keyword>
<dbReference type="Proteomes" id="UP001549320">
    <property type="component" value="Unassembled WGS sequence"/>
</dbReference>
<sequence>MAVQMTGVEFHFNVPDKLGYACRLLRKAYSAGAKVGVLGDKETLLALNAALWTFSALDFIPHCAASAKPSMLAATPIVLALDASRLPHTQVLLHLGQEVPEGFERFERLLELVSQDETDRANARQRWRHYASRGYAIEQHGLGRG</sequence>
<dbReference type="Gene3D" id="3.40.50.10110">
    <property type="entry name" value="DNA polymerase III subunit chi"/>
    <property type="match status" value="1"/>
</dbReference>
<organism evidence="1 2">
    <name type="scientific">Ottowia thiooxydans</name>
    <dbReference type="NCBI Taxonomy" id="219182"/>
    <lineage>
        <taxon>Bacteria</taxon>
        <taxon>Pseudomonadati</taxon>
        <taxon>Pseudomonadota</taxon>
        <taxon>Betaproteobacteria</taxon>
        <taxon>Burkholderiales</taxon>
        <taxon>Comamonadaceae</taxon>
        <taxon>Ottowia</taxon>
    </lineage>
</organism>
<evidence type="ECO:0000313" key="1">
    <source>
        <dbReference type="EMBL" id="MET4580119.1"/>
    </source>
</evidence>
<accession>A0ABV2QGF5</accession>
<keyword evidence="1" id="KW-0548">Nucleotidyltransferase</keyword>
<dbReference type="PANTHER" id="PTHR38767:SF1">
    <property type="entry name" value="DNA POLYMERASE III SUBUNIT CHI"/>
    <property type="match status" value="1"/>
</dbReference>
<reference evidence="1 2" key="1">
    <citation type="submission" date="2024-06" db="EMBL/GenBank/DDBJ databases">
        <title>Sorghum-associated microbial communities from plants grown in Nebraska, USA.</title>
        <authorList>
            <person name="Schachtman D."/>
        </authorList>
    </citation>
    <scope>NUCLEOTIDE SEQUENCE [LARGE SCALE GENOMIC DNA]</scope>
    <source>
        <strain evidence="1 2">2709</strain>
    </source>
</reference>
<comment type="caution">
    <text evidence="1">The sequence shown here is derived from an EMBL/GenBank/DDBJ whole genome shotgun (WGS) entry which is preliminary data.</text>
</comment>
<dbReference type="GO" id="GO:0003887">
    <property type="term" value="F:DNA-directed DNA polymerase activity"/>
    <property type="evidence" value="ECO:0007669"/>
    <property type="project" value="UniProtKB-EC"/>
</dbReference>
<protein>
    <submittedName>
        <fullName evidence="1">DNA polymerase-3 subunit chi</fullName>
        <ecNumber evidence="1">2.7.7.7</ecNumber>
    </submittedName>
</protein>
<dbReference type="SUPFAM" id="SSF102400">
    <property type="entry name" value="DNA polymerase III chi subunit"/>
    <property type="match status" value="1"/>
</dbReference>
<dbReference type="InterPro" id="IPR007459">
    <property type="entry name" value="DNA_pol3_chi"/>
</dbReference>
<name>A0ABV2QGF5_9BURK</name>
<keyword evidence="1" id="KW-0808">Transferase</keyword>
<dbReference type="RefSeq" id="WP_354448807.1">
    <property type="nucleotide sequence ID" value="NZ_JBEPSH010000014.1"/>
</dbReference>
<dbReference type="NCBIfam" id="NF004348">
    <property type="entry name" value="PRK05728.1-5"/>
    <property type="match status" value="1"/>
</dbReference>
<dbReference type="InterPro" id="IPR036768">
    <property type="entry name" value="PolIII_chi_sf"/>
</dbReference>
<proteinExistence type="predicted"/>